<feature type="compositionally biased region" description="Polar residues" evidence="9">
    <location>
        <begin position="332"/>
        <end position="347"/>
    </location>
</feature>
<feature type="compositionally biased region" description="Polar residues" evidence="9">
    <location>
        <begin position="193"/>
        <end position="202"/>
    </location>
</feature>
<gene>
    <name evidence="10" type="ORF">PMZ80_008806</name>
</gene>
<comment type="subcellular location">
    <subcellularLocation>
        <location evidence="2">Cytoplasm</location>
    </subcellularLocation>
    <subcellularLocation>
        <location evidence="1">Nucleus</location>
    </subcellularLocation>
</comment>
<keyword evidence="5" id="KW-0678">Repressor</keyword>
<comment type="similarity">
    <text evidence="3">Belongs to the WHI5/NRM1 family.</text>
</comment>
<evidence type="ECO:0000256" key="2">
    <source>
        <dbReference type="ARBA" id="ARBA00004496"/>
    </source>
</evidence>
<dbReference type="EMBL" id="JAVHJV010000012">
    <property type="protein sequence ID" value="KAK5938616.1"/>
    <property type="molecule type" value="Genomic_DNA"/>
</dbReference>
<organism evidence="10 11">
    <name type="scientific">Knufia obscura</name>
    <dbReference type="NCBI Taxonomy" id="1635080"/>
    <lineage>
        <taxon>Eukaryota</taxon>
        <taxon>Fungi</taxon>
        <taxon>Dikarya</taxon>
        <taxon>Ascomycota</taxon>
        <taxon>Pezizomycotina</taxon>
        <taxon>Eurotiomycetes</taxon>
        <taxon>Chaetothyriomycetidae</taxon>
        <taxon>Chaetothyriales</taxon>
        <taxon>Trichomeriaceae</taxon>
        <taxon>Knufia</taxon>
    </lineage>
</organism>
<sequence length="456" mass="49599">MMIDRVLHSAQLSFKFAQSVRKSRMTSPARRVLGDKDKNTHINPQSPKSTLSKPTSAPMKPSTMAQLSSSPKAGSKRKIEEVEDAERVEAGHNEDSQRTQLLSDSDLEEEHVEASTSNAQTSYETAGTSFNASQNALEPQFELQQEEMSQRTLEKLNDVPMPQNTSQLPPTRPGLLKEMSAGSIGLSSFINFEGPPSTQGSDGMQMLEPTEKEQKKVAATQDRKQEGSPRAAARKKMLDEKAAELRTRLQLALYKVETRQTSQPFSRLKTPKPQRERSISPPTNWMPVLATPQLSSSTVKQPSSARTIAPTHQEARTIDSAEAHIAAMRAQAANQPKSTVRNLNSLPVPQLDPSLMGQGASFDSNRTQQIEDDDGQGTQHFPSSPPLSRQPSSSIEEQLLSGIQEAAKTEKYHEAQQLSSPPISEKGAAKVGLAKTVSQGEAASGLVQLMTGATGI</sequence>
<dbReference type="Proteomes" id="UP001334248">
    <property type="component" value="Unassembled WGS sequence"/>
</dbReference>
<dbReference type="InterPro" id="IPR013734">
    <property type="entry name" value="TF_Nrm1/Whi5"/>
</dbReference>
<protein>
    <submittedName>
        <fullName evidence="10">Uncharacterized protein</fullName>
    </submittedName>
</protein>
<feature type="compositionally biased region" description="Basic and acidic residues" evidence="9">
    <location>
        <begin position="77"/>
        <end position="97"/>
    </location>
</feature>
<feature type="compositionally biased region" description="Polar residues" evidence="9">
    <location>
        <begin position="114"/>
        <end position="147"/>
    </location>
</feature>
<keyword evidence="4" id="KW-0963">Cytoplasm</keyword>
<keyword evidence="11" id="KW-1185">Reference proteome</keyword>
<name>A0ABR0RDC4_9EURO</name>
<accession>A0ABR0RDC4</accession>
<keyword evidence="6" id="KW-0805">Transcription regulation</keyword>
<dbReference type="Pfam" id="PF08528">
    <property type="entry name" value="Whi5"/>
    <property type="match status" value="1"/>
</dbReference>
<evidence type="ECO:0000313" key="10">
    <source>
        <dbReference type="EMBL" id="KAK5938616.1"/>
    </source>
</evidence>
<evidence type="ECO:0000256" key="9">
    <source>
        <dbReference type="SAM" id="MobiDB-lite"/>
    </source>
</evidence>
<feature type="compositionally biased region" description="Polar residues" evidence="9">
    <location>
        <begin position="41"/>
        <end position="55"/>
    </location>
</feature>
<evidence type="ECO:0000256" key="4">
    <source>
        <dbReference type="ARBA" id="ARBA00022490"/>
    </source>
</evidence>
<evidence type="ECO:0000256" key="1">
    <source>
        <dbReference type="ARBA" id="ARBA00004123"/>
    </source>
</evidence>
<evidence type="ECO:0000256" key="5">
    <source>
        <dbReference type="ARBA" id="ARBA00022491"/>
    </source>
</evidence>
<feature type="compositionally biased region" description="Basic and acidic residues" evidence="9">
    <location>
        <begin position="209"/>
        <end position="227"/>
    </location>
</feature>
<feature type="region of interest" description="Disordered" evidence="9">
    <location>
        <begin position="329"/>
        <end position="431"/>
    </location>
</feature>
<feature type="compositionally biased region" description="Polar residues" evidence="9">
    <location>
        <begin position="63"/>
        <end position="72"/>
    </location>
</feature>
<reference evidence="10 11" key="1">
    <citation type="journal article" date="2023" name="Res Sq">
        <title>Genomic and morphological characterization of Knufia obscura isolated from the Mars 2020 spacecraft assembly facility.</title>
        <authorList>
            <person name="Chander A.M."/>
            <person name="Teixeira M.M."/>
            <person name="Singh N.K."/>
            <person name="Williams M.P."/>
            <person name="Parker C.W."/>
            <person name="Leo P."/>
            <person name="Stajich J.E."/>
            <person name="Torok T."/>
            <person name="Tighe S."/>
            <person name="Mason C.E."/>
            <person name="Venkateswaran K."/>
        </authorList>
    </citation>
    <scope>NUCLEOTIDE SEQUENCE [LARGE SCALE GENOMIC DNA]</scope>
    <source>
        <strain evidence="10 11">CCFEE 5817</strain>
    </source>
</reference>
<evidence type="ECO:0000256" key="7">
    <source>
        <dbReference type="ARBA" id="ARBA00023163"/>
    </source>
</evidence>
<evidence type="ECO:0000313" key="11">
    <source>
        <dbReference type="Proteomes" id="UP001334248"/>
    </source>
</evidence>
<feature type="compositionally biased region" description="Polar residues" evidence="9">
    <location>
        <begin position="292"/>
        <end position="306"/>
    </location>
</feature>
<feature type="region of interest" description="Disordered" evidence="9">
    <location>
        <begin position="19"/>
        <end position="149"/>
    </location>
</feature>
<evidence type="ECO:0000256" key="3">
    <source>
        <dbReference type="ARBA" id="ARBA00006922"/>
    </source>
</evidence>
<dbReference type="GeneID" id="90002255"/>
<comment type="caution">
    <text evidence="10">The sequence shown here is derived from an EMBL/GenBank/DDBJ whole genome shotgun (WGS) entry which is preliminary data.</text>
</comment>
<keyword evidence="7" id="KW-0804">Transcription</keyword>
<keyword evidence="8" id="KW-0539">Nucleus</keyword>
<evidence type="ECO:0000256" key="8">
    <source>
        <dbReference type="ARBA" id="ARBA00023242"/>
    </source>
</evidence>
<proteinExistence type="inferred from homology"/>
<feature type="region of interest" description="Disordered" evidence="9">
    <location>
        <begin position="261"/>
        <end position="314"/>
    </location>
</feature>
<evidence type="ECO:0000256" key="6">
    <source>
        <dbReference type="ARBA" id="ARBA00023015"/>
    </source>
</evidence>
<feature type="region of interest" description="Disordered" evidence="9">
    <location>
        <begin position="193"/>
        <end position="235"/>
    </location>
</feature>
<dbReference type="RefSeq" id="XP_064726706.1">
    <property type="nucleotide sequence ID" value="XM_064877204.1"/>
</dbReference>